<dbReference type="Proteomes" id="UP000037836">
    <property type="component" value="Unassembled WGS sequence"/>
</dbReference>
<organism evidence="1 2">
    <name type="scientific">Pseudomonas savastanoi pv. glycinea</name>
    <name type="common">Pseudomonas syringae pv. glycinea</name>
    <dbReference type="NCBI Taxonomy" id="318"/>
    <lineage>
        <taxon>Bacteria</taxon>
        <taxon>Pseudomonadati</taxon>
        <taxon>Pseudomonadota</taxon>
        <taxon>Gammaproteobacteria</taxon>
        <taxon>Pseudomonadales</taxon>
        <taxon>Pseudomonadaceae</taxon>
        <taxon>Pseudomonas</taxon>
    </lineage>
</organism>
<reference evidence="1 2" key="1">
    <citation type="submission" date="2015-10" db="EMBL/GenBank/DDBJ databases">
        <title>Comparative genomics and high-throughput reverse genetic screens identify a new phytobacterial MAMP and an Arabidopsis receptor required for immune elicitation.</title>
        <authorList>
            <person name="Mott G.A."/>
            <person name="Thakur S."/>
            <person name="Wang P.W."/>
            <person name="Desveaux D."/>
            <person name="Guttman D.S."/>
        </authorList>
    </citation>
    <scope>NUCLEOTIDE SEQUENCE [LARGE SCALE GENOMIC DNA]</scope>
    <source>
        <strain evidence="1 2">BR1</strain>
    </source>
</reference>
<comment type="caution">
    <text evidence="1">The sequence shown here is derived from an EMBL/GenBank/DDBJ whole genome shotgun (WGS) entry which is preliminary data.</text>
</comment>
<keyword evidence="2" id="KW-1185">Reference proteome</keyword>
<protein>
    <submittedName>
        <fullName evidence="1">Uncharacterized protein</fullName>
    </submittedName>
</protein>
<evidence type="ECO:0000313" key="2">
    <source>
        <dbReference type="Proteomes" id="UP000037836"/>
    </source>
</evidence>
<proteinExistence type="predicted"/>
<gene>
    <name evidence="1" type="ORF">AC496_1496</name>
</gene>
<evidence type="ECO:0000313" key="1">
    <source>
        <dbReference type="EMBL" id="KPC45806.1"/>
    </source>
</evidence>
<name>A0ABR5LFJ4_PSESG</name>
<accession>A0ABR5LFJ4</accession>
<dbReference type="EMBL" id="LGLO01000033">
    <property type="protein sequence ID" value="KPC45806.1"/>
    <property type="molecule type" value="Genomic_DNA"/>
</dbReference>
<sequence>MIDHRLGGSRQGVGMVLEKPASAGFLLGARKSSLSLGY</sequence>